<dbReference type="SUPFAM" id="SSF52540">
    <property type="entry name" value="P-loop containing nucleoside triphosphate hydrolases"/>
    <property type="match status" value="1"/>
</dbReference>
<feature type="transmembrane region" description="Helical" evidence="8">
    <location>
        <begin position="154"/>
        <end position="187"/>
    </location>
</feature>
<dbReference type="InterPro" id="IPR039421">
    <property type="entry name" value="Type_1_exporter"/>
</dbReference>
<dbReference type="GO" id="GO:0005886">
    <property type="term" value="C:plasma membrane"/>
    <property type="evidence" value="ECO:0007669"/>
    <property type="project" value="UniProtKB-SubCell"/>
</dbReference>
<dbReference type="Pfam" id="PF00664">
    <property type="entry name" value="ABC_membrane"/>
    <property type="match status" value="1"/>
</dbReference>
<dbReference type="SUPFAM" id="SSF90123">
    <property type="entry name" value="ABC transporter transmembrane region"/>
    <property type="match status" value="1"/>
</dbReference>
<dbReference type="KEGG" id="hoh:Hoch_5646"/>
<evidence type="ECO:0000256" key="3">
    <source>
        <dbReference type="ARBA" id="ARBA00022692"/>
    </source>
</evidence>
<evidence type="ECO:0000256" key="6">
    <source>
        <dbReference type="ARBA" id="ARBA00022989"/>
    </source>
</evidence>
<dbReference type="Proteomes" id="UP000001880">
    <property type="component" value="Chromosome"/>
</dbReference>
<evidence type="ECO:0000313" key="12">
    <source>
        <dbReference type="Proteomes" id="UP000001880"/>
    </source>
</evidence>
<dbReference type="InterPro" id="IPR003593">
    <property type="entry name" value="AAA+_ATPase"/>
</dbReference>
<accession>D0LG98</accession>
<dbReference type="HOGENOM" id="CLU_000604_84_9_7"/>
<dbReference type="GO" id="GO:0015421">
    <property type="term" value="F:ABC-type oligopeptide transporter activity"/>
    <property type="evidence" value="ECO:0007669"/>
    <property type="project" value="TreeGrafter"/>
</dbReference>
<proteinExistence type="predicted"/>
<keyword evidence="7 8" id="KW-0472">Membrane</keyword>
<dbReference type="CDD" id="cd18565">
    <property type="entry name" value="ABC_6TM_exporter_like"/>
    <property type="match status" value="1"/>
</dbReference>
<dbReference type="Gene3D" id="1.20.1560.10">
    <property type="entry name" value="ABC transporter type 1, transmembrane domain"/>
    <property type="match status" value="1"/>
</dbReference>
<dbReference type="InterPro" id="IPR003439">
    <property type="entry name" value="ABC_transporter-like_ATP-bd"/>
</dbReference>
<evidence type="ECO:0000256" key="2">
    <source>
        <dbReference type="ARBA" id="ARBA00022448"/>
    </source>
</evidence>
<dbReference type="FunFam" id="3.40.50.300:FF:000287">
    <property type="entry name" value="Multidrug ABC transporter ATP-binding protein"/>
    <property type="match status" value="1"/>
</dbReference>
<dbReference type="GO" id="GO:0005524">
    <property type="term" value="F:ATP binding"/>
    <property type="evidence" value="ECO:0007669"/>
    <property type="project" value="UniProtKB-KW"/>
</dbReference>
<dbReference type="SMART" id="SM00382">
    <property type="entry name" value="AAA"/>
    <property type="match status" value="1"/>
</dbReference>
<keyword evidence="2" id="KW-0813">Transport</keyword>
<evidence type="ECO:0000256" key="8">
    <source>
        <dbReference type="SAM" id="Phobius"/>
    </source>
</evidence>
<dbReference type="InterPro" id="IPR017871">
    <property type="entry name" value="ABC_transporter-like_CS"/>
</dbReference>
<sequence length="596" mass="65348">MSSPPRPPPLKRLIRYARGHRRRILAASSCSVLNKIFDLAPPVLIGAAVDVVVQRQQSMLADLGIVDLRMQLFALAIATVVVWGLESVFEYAYGVMWRNLAQTLQHELRLDGYSHVQSLDLNYFEGRATGQLLAVLNDDINQLERFLDGGANDLLQVATTVVVISAAFFALAPSVAWMAILPIPIILWGSFRFQRRIGPRYAQVREQVGQLSALLANNLSGIATIQSFVSEQRELERVRRVSDQYLDTNRAAIRLSASFSPLIRMAVVIGFTAMLAYGGMLAIDGALSVGAYSVLVFLTQRLLWPLTRLGSTFDLYHRAMASTERILDLLDTPSRILDGAEQLERDSVSGRVSFEGVTFAYEGREPALRELDLVMEAGKTTAIVGPTGAGKTSVIKLLLRFYDVGEGAVRVDGHDVRELSKTSLRRTIGLVSQDVFLLDGSVRDNIAYGAGERAVGDAEIEEAARIAEAHDFIAALPQGYDTHVGERGQKLSGGQRQRISIARAVLADPPILVLDEATSAVDNETEAAIQRSLRRIAVGRTTIVIAHRLSTVRHADRIYVLENGRLAESGRHDELLAENGVYASLWRIQTGEAQAA</sequence>
<dbReference type="InterPro" id="IPR011527">
    <property type="entry name" value="ABC1_TM_dom"/>
</dbReference>
<keyword evidence="4" id="KW-0547">Nucleotide-binding</keyword>
<dbReference type="PROSITE" id="PS50893">
    <property type="entry name" value="ABC_TRANSPORTER_2"/>
    <property type="match status" value="1"/>
</dbReference>
<dbReference type="InterPro" id="IPR036640">
    <property type="entry name" value="ABC1_TM_sf"/>
</dbReference>
<protein>
    <submittedName>
        <fullName evidence="11">ABC transporter related protein</fullName>
    </submittedName>
</protein>
<dbReference type="EMBL" id="CP001804">
    <property type="protein sequence ID" value="ACY18123.1"/>
    <property type="molecule type" value="Genomic_DNA"/>
</dbReference>
<evidence type="ECO:0000256" key="7">
    <source>
        <dbReference type="ARBA" id="ARBA00023136"/>
    </source>
</evidence>
<evidence type="ECO:0000256" key="1">
    <source>
        <dbReference type="ARBA" id="ARBA00004651"/>
    </source>
</evidence>
<evidence type="ECO:0000256" key="5">
    <source>
        <dbReference type="ARBA" id="ARBA00022840"/>
    </source>
</evidence>
<keyword evidence="3 8" id="KW-0812">Transmembrane</keyword>
<dbReference type="eggNOG" id="COG1132">
    <property type="taxonomic scope" value="Bacteria"/>
</dbReference>
<dbReference type="RefSeq" id="WP_012830715.1">
    <property type="nucleotide sequence ID" value="NC_013440.1"/>
</dbReference>
<keyword evidence="6 8" id="KW-1133">Transmembrane helix</keyword>
<dbReference type="PROSITE" id="PS00211">
    <property type="entry name" value="ABC_TRANSPORTER_1"/>
    <property type="match status" value="1"/>
</dbReference>
<keyword evidence="12" id="KW-1185">Reference proteome</keyword>
<dbReference type="GO" id="GO:0016887">
    <property type="term" value="F:ATP hydrolysis activity"/>
    <property type="evidence" value="ECO:0007669"/>
    <property type="project" value="InterPro"/>
</dbReference>
<evidence type="ECO:0000313" key="11">
    <source>
        <dbReference type="EMBL" id="ACY18123.1"/>
    </source>
</evidence>
<keyword evidence="5" id="KW-0067">ATP-binding</keyword>
<feature type="domain" description="ABC transmembrane type-1" evidence="10">
    <location>
        <begin position="25"/>
        <end position="318"/>
    </location>
</feature>
<comment type="subcellular location">
    <subcellularLocation>
        <location evidence="1">Cell membrane</location>
        <topology evidence="1">Multi-pass membrane protein</topology>
    </subcellularLocation>
</comment>
<evidence type="ECO:0000259" key="10">
    <source>
        <dbReference type="PROSITE" id="PS50929"/>
    </source>
</evidence>
<dbReference type="PANTHER" id="PTHR43394">
    <property type="entry name" value="ATP-DEPENDENT PERMEASE MDL1, MITOCHONDRIAL"/>
    <property type="match status" value="1"/>
</dbReference>
<dbReference type="STRING" id="502025.Hoch_5646"/>
<dbReference type="AlphaFoldDB" id="D0LG98"/>
<evidence type="ECO:0000256" key="4">
    <source>
        <dbReference type="ARBA" id="ARBA00022741"/>
    </source>
</evidence>
<evidence type="ECO:0000259" key="9">
    <source>
        <dbReference type="PROSITE" id="PS50893"/>
    </source>
</evidence>
<gene>
    <name evidence="11" type="ordered locus">Hoch_5646</name>
</gene>
<name>D0LG98_HALO1</name>
<feature type="domain" description="ABC transporter" evidence="9">
    <location>
        <begin position="352"/>
        <end position="588"/>
    </location>
</feature>
<dbReference type="Pfam" id="PF00005">
    <property type="entry name" value="ABC_tran"/>
    <property type="match status" value="1"/>
</dbReference>
<dbReference type="InterPro" id="IPR027417">
    <property type="entry name" value="P-loop_NTPase"/>
</dbReference>
<organism evidence="11 12">
    <name type="scientific">Haliangium ochraceum (strain DSM 14365 / JCM 11303 / SMP-2)</name>
    <dbReference type="NCBI Taxonomy" id="502025"/>
    <lineage>
        <taxon>Bacteria</taxon>
        <taxon>Pseudomonadati</taxon>
        <taxon>Myxococcota</taxon>
        <taxon>Polyangia</taxon>
        <taxon>Haliangiales</taxon>
        <taxon>Kofleriaceae</taxon>
        <taxon>Haliangium</taxon>
    </lineage>
</organism>
<reference evidence="11 12" key="1">
    <citation type="journal article" date="2010" name="Stand. Genomic Sci.">
        <title>Complete genome sequence of Haliangium ochraceum type strain (SMP-2).</title>
        <authorList>
            <consortium name="US DOE Joint Genome Institute (JGI-PGF)"/>
            <person name="Ivanova N."/>
            <person name="Daum C."/>
            <person name="Lang E."/>
            <person name="Abt B."/>
            <person name="Kopitz M."/>
            <person name="Saunders E."/>
            <person name="Lapidus A."/>
            <person name="Lucas S."/>
            <person name="Glavina Del Rio T."/>
            <person name="Nolan M."/>
            <person name="Tice H."/>
            <person name="Copeland A."/>
            <person name="Cheng J.F."/>
            <person name="Chen F."/>
            <person name="Bruce D."/>
            <person name="Goodwin L."/>
            <person name="Pitluck S."/>
            <person name="Mavromatis K."/>
            <person name="Pati A."/>
            <person name="Mikhailova N."/>
            <person name="Chen A."/>
            <person name="Palaniappan K."/>
            <person name="Land M."/>
            <person name="Hauser L."/>
            <person name="Chang Y.J."/>
            <person name="Jeffries C.D."/>
            <person name="Detter J.C."/>
            <person name="Brettin T."/>
            <person name="Rohde M."/>
            <person name="Goker M."/>
            <person name="Bristow J."/>
            <person name="Markowitz V."/>
            <person name="Eisen J.A."/>
            <person name="Hugenholtz P."/>
            <person name="Kyrpides N.C."/>
            <person name="Klenk H.P."/>
        </authorList>
    </citation>
    <scope>NUCLEOTIDE SEQUENCE [LARGE SCALE GENOMIC DNA]</scope>
    <source>
        <strain evidence="12">DSM 14365 / CIP 107738 / JCM 11303 / AJ 13395 / SMP-2</strain>
    </source>
</reference>
<dbReference type="OrthoDB" id="9760168at2"/>
<dbReference type="Gene3D" id="3.40.50.300">
    <property type="entry name" value="P-loop containing nucleotide triphosphate hydrolases"/>
    <property type="match status" value="1"/>
</dbReference>
<dbReference type="PANTHER" id="PTHR43394:SF1">
    <property type="entry name" value="ATP-BINDING CASSETTE SUB-FAMILY B MEMBER 10, MITOCHONDRIAL"/>
    <property type="match status" value="1"/>
</dbReference>
<dbReference type="PROSITE" id="PS50929">
    <property type="entry name" value="ABC_TM1F"/>
    <property type="match status" value="1"/>
</dbReference>